<dbReference type="AlphaFoldDB" id="L0H9L1"/>
<dbReference type="KEGG" id="mfo:Metfor_0358"/>
<sequence length="118" mass="12646" precursor="true">MENSLVVPAAVIGVAFIVFGAALGIAYLSGSPVPPFQPPPNLAPLETPVPYVVGDIMQSEDTTQGAIVTGYDAYRELYSYQPVVVNVSAGTFHILEGTGTMPCQEFEARYPYKIFTNT</sequence>
<gene>
    <name evidence="2" type="ordered locus">Metfor_0358</name>
</gene>
<dbReference type="EMBL" id="CP003167">
    <property type="protein sequence ID" value="AGB01432.1"/>
    <property type="molecule type" value="Genomic_DNA"/>
</dbReference>
<name>L0H9L1_METFS</name>
<keyword evidence="3" id="KW-1185">Reference proteome</keyword>
<dbReference type="STRING" id="593750.Metfor_0358"/>
<protein>
    <submittedName>
        <fullName evidence="2">Uncharacterized protein</fullName>
    </submittedName>
</protein>
<organism evidence="2 3">
    <name type="scientific">Methanoregula formicica (strain DSM 22288 / NBRC 105244 / SMSP)</name>
    <dbReference type="NCBI Taxonomy" id="593750"/>
    <lineage>
        <taxon>Archaea</taxon>
        <taxon>Methanobacteriati</taxon>
        <taxon>Methanobacteriota</taxon>
        <taxon>Stenosarchaea group</taxon>
        <taxon>Methanomicrobia</taxon>
        <taxon>Methanomicrobiales</taxon>
        <taxon>Methanoregulaceae</taxon>
        <taxon>Methanoregula</taxon>
    </lineage>
</organism>
<evidence type="ECO:0000256" key="1">
    <source>
        <dbReference type="SAM" id="Phobius"/>
    </source>
</evidence>
<feature type="transmembrane region" description="Helical" evidence="1">
    <location>
        <begin position="6"/>
        <end position="28"/>
    </location>
</feature>
<evidence type="ECO:0000313" key="2">
    <source>
        <dbReference type="EMBL" id="AGB01432.1"/>
    </source>
</evidence>
<reference evidence="3" key="1">
    <citation type="submission" date="2011-12" db="EMBL/GenBank/DDBJ databases">
        <title>Complete sequence of Methanoregula formicicum SMSP.</title>
        <authorList>
            <person name="Lucas S."/>
            <person name="Han J."/>
            <person name="Lapidus A."/>
            <person name="Cheng J.-F."/>
            <person name="Goodwin L."/>
            <person name="Pitluck S."/>
            <person name="Peters L."/>
            <person name="Ovchinnikova G."/>
            <person name="Teshima H."/>
            <person name="Detter J.C."/>
            <person name="Han C."/>
            <person name="Tapia R."/>
            <person name="Land M."/>
            <person name="Hauser L."/>
            <person name="Kyrpides N."/>
            <person name="Ivanova N."/>
            <person name="Pagani I."/>
            <person name="Imachi H."/>
            <person name="Tamaki H."/>
            <person name="Sekiguchi Y."/>
            <person name="Kamagata Y."/>
            <person name="Cadillo-Quiroz H."/>
            <person name="Zinder S."/>
            <person name="Liu W.-T."/>
            <person name="Woyke T."/>
        </authorList>
    </citation>
    <scope>NUCLEOTIDE SEQUENCE [LARGE SCALE GENOMIC DNA]</scope>
    <source>
        <strain evidence="3">DSM 22288 / NBRC 105244 / SMSP</strain>
    </source>
</reference>
<dbReference type="GeneID" id="14309031"/>
<accession>L0H9L1</accession>
<dbReference type="InParanoid" id="L0H9L1"/>
<dbReference type="HOGENOM" id="CLU_2067801_0_0_2"/>
<dbReference type="RefSeq" id="WP_015284396.1">
    <property type="nucleotide sequence ID" value="NC_019943.1"/>
</dbReference>
<keyword evidence="1" id="KW-0812">Transmembrane</keyword>
<keyword evidence="1" id="KW-0472">Membrane</keyword>
<evidence type="ECO:0000313" key="3">
    <source>
        <dbReference type="Proteomes" id="UP000010824"/>
    </source>
</evidence>
<proteinExistence type="predicted"/>
<reference evidence="2 3" key="2">
    <citation type="journal article" date="2014" name="Genome Announc.">
        <title>Complete Genome Sequence of Methanoregula formicica SMSPT, a Mesophilic Hydrogenotrophic Methanogen Isolated from a Methanogenic Upflow Anaerobic Sludge Blanket Reactor.</title>
        <authorList>
            <person name="Yamamoto K."/>
            <person name="Tamaki H."/>
            <person name="Cadillo-Quiroz H."/>
            <person name="Imachi H."/>
            <person name="Kyrpides N."/>
            <person name="Woyke T."/>
            <person name="Goodwin L."/>
            <person name="Zinder S.H."/>
            <person name="Kamagata Y."/>
            <person name="Liu W.T."/>
        </authorList>
    </citation>
    <scope>NUCLEOTIDE SEQUENCE [LARGE SCALE GENOMIC DNA]</scope>
    <source>
        <strain evidence="3">DSM 22288 / NBRC 105244 / SMSP</strain>
    </source>
</reference>
<dbReference type="Proteomes" id="UP000010824">
    <property type="component" value="Chromosome"/>
</dbReference>
<keyword evidence="1" id="KW-1133">Transmembrane helix</keyword>